<organism evidence="9 10">
    <name type="scientific">Hoeflea algicola</name>
    <dbReference type="NCBI Taxonomy" id="2983763"/>
    <lineage>
        <taxon>Bacteria</taxon>
        <taxon>Pseudomonadati</taxon>
        <taxon>Pseudomonadota</taxon>
        <taxon>Alphaproteobacteria</taxon>
        <taxon>Hyphomicrobiales</taxon>
        <taxon>Rhizobiaceae</taxon>
        <taxon>Hoeflea</taxon>
    </lineage>
</organism>
<evidence type="ECO:0000256" key="1">
    <source>
        <dbReference type="ARBA" id="ARBA00004141"/>
    </source>
</evidence>
<proteinExistence type="predicted"/>
<feature type="transmembrane region" description="Helical" evidence="7">
    <location>
        <begin position="6"/>
        <end position="22"/>
    </location>
</feature>
<evidence type="ECO:0000256" key="6">
    <source>
        <dbReference type="ARBA" id="ARBA00023136"/>
    </source>
</evidence>
<dbReference type="InterPro" id="IPR006037">
    <property type="entry name" value="RCK_C"/>
</dbReference>
<evidence type="ECO:0000256" key="7">
    <source>
        <dbReference type="SAM" id="Phobius"/>
    </source>
</evidence>
<feature type="transmembrane region" description="Helical" evidence="7">
    <location>
        <begin position="108"/>
        <end position="137"/>
    </location>
</feature>
<dbReference type="EMBL" id="JAOVZR010000001">
    <property type="protein sequence ID" value="MCY0146460.1"/>
    <property type="molecule type" value="Genomic_DNA"/>
</dbReference>
<feature type="transmembrane region" description="Helical" evidence="7">
    <location>
        <begin position="585"/>
        <end position="604"/>
    </location>
</feature>
<keyword evidence="3 7" id="KW-0812">Transmembrane</keyword>
<evidence type="ECO:0000256" key="3">
    <source>
        <dbReference type="ARBA" id="ARBA00022692"/>
    </source>
</evidence>
<evidence type="ECO:0000313" key="9">
    <source>
        <dbReference type="EMBL" id="MCY0146460.1"/>
    </source>
</evidence>
<dbReference type="PROSITE" id="PS51202">
    <property type="entry name" value="RCK_C"/>
    <property type="match status" value="2"/>
</dbReference>
<evidence type="ECO:0000259" key="8">
    <source>
        <dbReference type="PROSITE" id="PS51202"/>
    </source>
</evidence>
<gene>
    <name evidence="9" type="ORF">OEG84_01670</name>
</gene>
<feature type="transmembrane region" description="Helical" evidence="7">
    <location>
        <begin position="149"/>
        <end position="173"/>
    </location>
</feature>
<feature type="domain" description="RCK C-terminal" evidence="8">
    <location>
        <begin position="312"/>
        <end position="398"/>
    </location>
</feature>
<name>A0ABT3Z3W5_9HYPH</name>
<accession>A0ABT3Z3W5</accession>
<reference evidence="9" key="1">
    <citation type="submission" date="2022-10" db="EMBL/GenBank/DDBJ databases">
        <title>Hoeflea sp. G2-23, isolated from marine algae.</title>
        <authorList>
            <person name="Kristyanto S."/>
            <person name="Kim J.M."/>
            <person name="Jeon C.O."/>
        </authorList>
    </citation>
    <scope>NUCLEOTIDE SEQUENCE</scope>
    <source>
        <strain evidence="9">G2-23</strain>
    </source>
</reference>
<feature type="transmembrane region" description="Helical" evidence="7">
    <location>
        <begin position="68"/>
        <end position="87"/>
    </location>
</feature>
<sequence>MPDFHLVAIFVIIAATIAAYASERWAMETVSLVSLAAVLVIFGAVPYTGPDGQTLQIERLLSGFSNPALATVIALLIVGQGLFATDAMEAPARRLGRMGGAKTFRPILFILIGAGAISAFLNNTPVVVIFIPILVVLAAQRSISPSRVFIPLSFITILGGMTTLIGSSTNLLVAGVARDYGYEIGFFDITGMGIILALVGGVYVLLVLPRLLPEREAELSAGAKSGAQFIGEITLTRDHPFVGISAKAGMFPGLGDLTLRLLQRRDAPFLPPFEDLTLSAGDTLVVTGTRRAFSKALARGRAGLESDVAESDDSAHEPPPGPDYHLAEAVISPGSRYAGRTIQLSGLRAQFGLSVLGVQRKSRMARSALSAIRLEPGDTLLIGGPMEEITRLRGNHDLLLLEHSAVAVPQSRKARIAVAIFAAIVITSAMSIVPIVVAAICGAVLMLVTRCLSILQAARAFDRQIFLLVGSSVALATALEATGGARLIATTTLSVMDGASPGMILSALFLVMAALTNVLSNNATAVLFTPIALGIAAGMNVPPAPFIAAVIFASNASFATPIGYQTNLLVMGPGHYRFSDFLRAGTPLVIIIWLTFSLLAPWYYGL</sequence>
<evidence type="ECO:0000256" key="2">
    <source>
        <dbReference type="ARBA" id="ARBA00022448"/>
    </source>
</evidence>
<feature type="transmembrane region" description="Helical" evidence="7">
    <location>
        <begin position="499"/>
        <end position="516"/>
    </location>
</feature>
<keyword evidence="6 7" id="KW-0472">Membrane</keyword>
<feature type="transmembrane region" description="Helical" evidence="7">
    <location>
        <begin position="29"/>
        <end position="48"/>
    </location>
</feature>
<feature type="transmembrane region" description="Helical" evidence="7">
    <location>
        <begin position="416"/>
        <end position="448"/>
    </location>
</feature>
<dbReference type="InterPro" id="IPR036721">
    <property type="entry name" value="RCK_C_sf"/>
</dbReference>
<dbReference type="Proteomes" id="UP001073227">
    <property type="component" value="Unassembled WGS sequence"/>
</dbReference>
<keyword evidence="10" id="KW-1185">Reference proteome</keyword>
<dbReference type="RefSeq" id="WP_267652130.1">
    <property type="nucleotide sequence ID" value="NZ_JAOVZR010000001.1"/>
</dbReference>
<evidence type="ECO:0000256" key="4">
    <source>
        <dbReference type="ARBA" id="ARBA00022737"/>
    </source>
</evidence>
<evidence type="ECO:0000256" key="5">
    <source>
        <dbReference type="ARBA" id="ARBA00022989"/>
    </source>
</evidence>
<dbReference type="PANTHER" id="PTHR43652">
    <property type="entry name" value="BASIC AMINO ACID ANTIPORTER YFCC-RELATED"/>
    <property type="match status" value="1"/>
</dbReference>
<feature type="transmembrane region" description="Helical" evidence="7">
    <location>
        <begin position="460"/>
        <end position="479"/>
    </location>
</feature>
<feature type="transmembrane region" description="Helical" evidence="7">
    <location>
        <begin position="185"/>
        <end position="208"/>
    </location>
</feature>
<dbReference type="PANTHER" id="PTHR43652:SF2">
    <property type="entry name" value="BASIC AMINO ACID ANTIPORTER YFCC-RELATED"/>
    <property type="match status" value="1"/>
</dbReference>
<dbReference type="InterPro" id="IPR004680">
    <property type="entry name" value="Cit_transptr-like_dom"/>
</dbReference>
<keyword evidence="5 7" id="KW-1133">Transmembrane helix</keyword>
<dbReference type="SUPFAM" id="SSF116726">
    <property type="entry name" value="TrkA C-terminal domain-like"/>
    <property type="match status" value="2"/>
</dbReference>
<feature type="domain" description="RCK C-terminal" evidence="8">
    <location>
        <begin position="217"/>
        <end position="302"/>
    </location>
</feature>
<dbReference type="InterPro" id="IPR051679">
    <property type="entry name" value="DASS-Related_Transporters"/>
</dbReference>
<dbReference type="Pfam" id="PF02080">
    <property type="entry name" value="TrkA_C"/>
    <property type="match status" value="1"/>
</dbReference>
<keyword evidence="4" id="KW-0677">Repeat</keyword>
<dbReference type="Pfam" id="PF03600">
    <property type="entry name" value="CitMHS"/>
    <property type="match status" value="1"/>
</dbReference>
<keyword evidence="2" id="KW-0813">Transport</keyword>
<comment type="caution">
    <text evidence="9">The sequence shown here is derived from an EMBL/GenBank/DDBJ whole genome shotgun (WGS) entry which is preliminary data.</text>
</comment>
<evidence type="ECO:0000313" key="10">
    <source>
        <dbReference type="Proteomes" id="UP001073227"/>
    </source>
</evidence>
<protein>
    <submittedName>
        <fullName evidence="9">SLC13 family permease</fullName>
    </submittedName>
</protein>
<comment type="subcellular location">
    <subcellularLocation>
        <location evidence="1">Membrane</location>
        <topology evidence="1">Multi-pass membrane protein</topology>
    </subcellularLocation>
</comment>
<dbReference type="Gene3D" id="3.30.70.1450">
    <property type="entry name" value="Regulator of K+ conductance, C-terminal domain"/>
    <property type="match status" value="2"/>
</dbReference>